<keyword evidence="1" id="KW-1133">Transmembrane helix</keyword>
<feature type="chain" id="PRO_5032426195" evidence="2">
    <location>
        <begin position="27"/>
        <end position="344"/>
    </location>
</feature>
<keyword evidence="1" id="KW-0472">Membrane</keyword>
<sequence>MAMRRLSFLLLLLVAIANEAALGVSAAHSPTETSAKEVAVINLATAADALPETTTPMPSSPPAILQSIANALTYELNKAPYQWAIALLAALFGFVMVFDGDLCFKWILVSGVFIVTYILAMNQVTAIWDLSYNSPLRQVVGLEAGAVAAYCAFRGIEGVQLVVGVILGMAVAHQSLLLLVAQGAGVLVTDKRATVAYFSVFVLGMVMVFCSKGLTKVLAVLSPAVGGALIVSALAFAVTELWVQGLLSSVESALPGLTPQSGTWFEFLQLLWSSHSEDVGFFAGSKYNFSIQGQEWRFDKVTDGTLWFLFFAIGCKLQLRRLKAPPVVEAREGLRVTLLEKESA</sequence>
<feature type="transmembrane region" description="Helical" evidence="1">
    <location>
        <begin position="195"/>
        <end position="214"/>
    </location>
</feature>
<proteinExistence type="predicted"/>
<dbReference type="EMBL" id="CAJNNV010007681">
    <property type="protein sequence ID" value="CAE8595227.1"/>
    <property type="molecule type" value="Genomic_DNA"/>
</dbReference>
<evidence type="ECO:0000256" key="1">
    <source>
        <dbReference type="SAM" id="Phobius"/>
    </source>
</evidence>
<evidence type="ECO:0000256" key="2">
    <source>
        <dbReference type="SAM" id="SignalP"/>
    </source>
</evidence>
<keyword evidence="1" id="KW-0812">Transmembrane</keyword>
<comment type="caution">
    <text evidence="3">The sequence shown here is derived from an EMBL/GenBank/DDBJ whole genome shotgun (WGS) entry which is preliminary data.</text>
</comment>
<reference evidence="3" key="1">
    <citation type="submission" date="2021-02" db="EMBL/GenBank/DDBJ databases">
        <authorList>
            <person name="Dougan E. K."/>
            <person name="Rhodes N."/>
            <person name="Thang M."/>
            <person name="Chan C."/>
        </authorList>
    </citation>
    <scope>NUCLEOTIDE SEQUENCE</scope>
</reference>
<feature type="transmembrane region" description="Helical" evidence="1">
    <location>
        <begin position="106"/>
        <end position="128"/>
    </location>
</feature>
<dbReference type="Proteomes" id="UP000654075">
    <property type="component" value="Unassembled WGS sequence"/>
</dbReference>
<feature type="transmembrane region" description="Helical" evidence="1">
    <location>
        <begin position="81"/>
        <end position="99"/>
    </location>
</feature>
<keyword evidence="2" id="KW-0732">Signal</keyword>
<accession>A0A813EC89</accession>
<feature type="signal peptide" evidence="2">
    <location>
        <begin position="1"/>
        <end position="26"/>
    </location>
</feature>
<dbReference type="AlphaFoldDB" id="A0A813EC89"/>
<feature type="transmembrane region" description="Helical" evidence="1">
    <location>
        <begin position="162"/>
        <end position="188"/>
    </location>
</feature>
<evidence type="ECO:0000313" key="4">
    <source>
        <dbReference type="Proteomes" id="UP000654075"/>
    </source>
</evidence>
<dbReference type="OrthoDB" id="418554at2759"/>
<organism evidence="3 4">
    <name type="scientific">Polarella glacialis</name>
    <name type="common">Dinoflagellate</name>
    <dbReference type="NCBI Taxonomy" id="89957"/>
    <lineage>
        <taxon>Eukaryota</taxon>
        <taxon>Sar</taxon>
        <taxon>Alveolata</taxon>
        <taxon>Dinophyceae</taxon>
        <taxon>Suessiales</taxon>
        <taxon>Suessiaceae</taxon>
        <taxon>Polarella</taxon>
    </lineage>
</organism>
<protein>
    <submittedName>
        <fullName evidence="3">Uncharacterized protein</fullName>
    </submittedName>
</protein>
<evidence type="ECO:0000313" key="3">
    <source>
        <dbReference type="EMBL" id="CAE8595227.1"/>
    </source>
</evidence>
<name>A0A813EC89_POLGL</name>
<feature type="transmembrane region" description="Helical" evidence="1">
    <location>
        <begin position="220"/>
        <end position="243"/>
    </location>
</feature>
<gene>
    <name evidence="3" type="ORF">PGLA1383_LOCUS13742</name>
</gene>
<keyword evidence="4" id="KW-1185">Reference proteome</keyword>